<proteinExistence type="predicted"/>
<name>A0A0D3I3D1_EMIH1</name>
<evidence type="ECO:0000313" key="2">
    <source>
        <dbReference type="Proteomes" id="UP000013827"/>
    </source>
</evidence>
<dbReference type="RefSeq" id="XP_005758195.1">
    <property type="nucleotide sequence ID" value="XM_005758138.1"/>
</dbReference>
<sequence>MLPTARTCRRPEGDLRGCLRRAASRLARDCERRRLPRVACLIRGTLLSVVYCRCVCALLSVRRERGAAPEIVGWCIPVALLGRPPC</sequence>
<dbReference type="Proteomes" id="UP000013827">
    <property type="component" value="Unassembled WGS sequence"/>
</dbReference>
<evidence type="ECO:0000313" key="1">
    <source>
        <dbReference type="EnsemblProtists" id="EOD05766"/>
    </source>
</evidence>
<keyword evidence="2" id="KW-1185">Reference proteome</keyword>
<reference evidence="1" key="2">
    <citation type="submission" date="2024-10" db="UniProtKB">
        <authorList>
            <consortium name="EnsemblProtists"/>
        </authorList>
    </citation>
    <scope>IDENTIFICATION</scope>
</reference>
<protein>
    <submittedName>
        <fullName evidence="1">Uncharacterized protein</fullName>
    </submittedName>
</protein>
<dbReference type="PaxDb" id="2903-EOD05766"/>
<dbReference type="GeneID" id="17251938"/>
<dbReference type="HOGENOM" id="CLU_2502656_0_0_1"/>
<reference evidence="2" key="1">
    <citation type="journal article" date="2013" name="Nature">
        <title>Pan genome of the phytoplankton Emiliania underpins its global distribution.</title>
        <authorList>
            <person name="Read B.A."/>
            <person name="Kegel J."/>
            <person name="Klute M.J."/>
            <person name="Kuo A."/>
            <person name="Lefebvre S.C."/>
            <person name="Maumus F."/>
            <person name="Mayer C."/>
            <person name="Miller J."/>
            <person name="Monier A."/>
            <person name="Salamov A."/>
            <person name="Young J."/>
            <person name="Aguilar M."/>
            <person name="Claverie J.M."/>
            <person name="Frickenhaus S."/>
            <person name="Gonzalez K."/>
            <person name="Herman E.K."/>
            <person name="Lin Y.C."/>
            <person name="Napier J."/>
            <person name="Ogata H."/>
            <person name="Sarno A.F."/>
            <person name="Shmutz J."/>
            <person name="Schroeder D."/>
            <person name="de Vargas C."/>
            <person name="Verret F."/>
            <person name="von Dassow P."/>
            <person name="Valentin K."/>
            <person name="Van de Peer Y."/>
            <person name="Wheeler G."/>
            <person name="Dacks J.B."/>
            <person name="Delwiche C.F."/>
            <person name="Dyhrman S.T."/>
            <person name="Glockner G."/>
            <person name="John U."/>
            <person name="Richards T."/>
            <person name="Worden A.Z."/>
            <person name="Zhang X."/>
            <person name="Grigoriev I.V."/>
            <person name="Allen A.E."/>
            <person name="Bidle K."/>
            <person name="Borodovsky M."/>
            <person name="Bowler C."/>
            <person name="Brownlee C."/>
            <person name="Cock J.M."/>
            <person name="Elias M."/>
            <person name="Gladyshev V.N."/>
            <person name="Groth M."/>
            <person name="Guda C."/>
            <person name="Hadaegh A."/>
            <person name="Iglesias-Rodriguez M.D."/>
            <person name="Jenkins J."/>
            <person name="Jones B.M."/>
            <person name="Lawson T."/>
            <person name="Leese F."/>
            <person name="Lindquist E."/>
            <person name="Lobanov A."/>
            <person name="Lomsadze A."/>
            <person name="Malik S.B."/>
            <person name="Marsh M.E."/>
            <person name="Mackinder L."/>
            <person name="Mock T."/>
            <person name="Mueller-Roeber B."/>
            <person name="Pagarete A."/>
            <person name="Parker M."/>
            <person name="Probert I."/>
            <person name="Quesneville H."/>
            <person name="Raines C."/>
            <person name="Rensing S.A."/>
            <person name="Riano-Pachon D.M."/>
            <person name="Richier S."/>
            <person name="Rokitta S."/>
            <person name="Shiraiwa Y."/>
            <person name="Soanes D.M."/>
            <person name="van der Giezen M."/>
            <person name="Wahlund T.M."/>
            <person name="Williams B."/>
            <person name="Wilson W."/>
            <person name="Wolfe G."/>
            <person name="Wurch L.L."/>
        </authorList>
    </citation>
    <scope>NUCLEOTIDE SEQUENCE</scope>
</reference>
<dbReference type="KEGG" id="ehx:EMIHUDRAFT_453603"/>
<dbReference type="EnsemblProtists" id="EOD05766">
    <property type="protein sequence ID" value="EOD05766"/>
    <property type="gene ID" value="EMIHUDRAFT_453603"/>
</dbReference>
<organism evidence="1 2">
    <name type="scientific">Emiliania huxleyi (strain CCMP1516)</name>
    <dbReference type="NCBI Taxonomy" id="280463"/>
    <lineage>
        <taxon>Eukaryota</taxon>
        <taxon>Haptista</taxon>
        <taxon>Haptophyta</taxon>
        <taxon>Prymnesiophyceae</taxon>
        <taxon>Isochrysidales</taxon>
        <taxon>Noelaerhabdaceae</taxon>
        <taxon>Emiliania</taxon>
    </lineage>
</organism>
<dbReference type="AlphaFoldDB" id="A0A0D3I3D1"/>
<accession>A0A0D3I3D1</accession>